<dbReference type="EMBL" id="DF973228">
    <property type="protein sequence ID" value="GAU21341.1"/>
    <property type="molecule type" value="Genomic_DNA"/>
</dbReference>
<proteinExistence type="predicted"/>
<keyword evidence="2" id="KW-1185">Reference proteome</keyword>
<dbReference type="OrthoDB" id="1436411at2759"/>
<evidence type="ECO:0000313" key="2">
    <source>
        <dbReference type="Proteomes" id="UP000242715"/>
    </source>
</evidence>
<reference evidence="2" key="1">
    <citation type="journal article" date="2017" name="Front. Plant Sci.">
        <title>Climate Clever Clovers: New Paradigm to Reduce the Environmental Footprint of Ruminants by Breeding Low Methanogenic Forages Utilizing Haplotype Variation.</title>
        <authorList>
            <person name="Kaur P."/>
            <person name="Appels R."/>
            <person name="Bayer P.E."/>
            <person name="Keeble-Gagnere G."/>
            <person name="Wang J."/>
            <person name="Hirakawa H."/>
            <person name="Shirasawa K."/>
            <person name="Vercoe P."/>
            <person name="Stefanova K."/>
            <person name="Durmic Z."/>
            <person name="Nichols P."/>
            <person name="Revell C."/>
            <person name="Isobe S.N."/>
            <person name="Edwards D."/>
            <person name="Erskine W."/>
        </authorList>
    </citation>
    <scope>NUCLEOTIDE SEQUENCE [LARGE SCALE GENOMIC DNA]</scope>
    <source>
        <strain evidence="2">cv. Daliak</strain>
    </source>
</reference>
<accession>A0A2Z6LQM5</accession>
<dbReference type="AlphaFoldDB" id="A0A2Z6LQM5"/>
<protein>
    <submittedName>
        <fullName evidence="1">Uncharacterized protein</fullName>
    </submittedName>
</protein>
<name>A0A2Z6LQM5_TRISU</name>
<gene>
    <name evidence="1" type="ORF">TSUD_189270</name>
</gene>
<sequence>MEGGRKVGGRRESSWRREIVRIRDGVGVLAGGWFEKCILKKVGDVSDTLFCSDPWLDGGLCVRGKTLQWETEGGAWVWQRQLWAWEEEMLGECQTLLLDVSLQAQSSDR</sequence>
<evidence type="ECO:0000313" key="1">
    <source>
        <dbReference type="EMBL" id="GAU21341.1"/>
    </source>
</evidence>
<organism evidence="1 2">
    <name type="scientific">Trifolium subterraneum</name>
    <name type="common">Subterranean clover</name>
    <dbReference type="NCBI Taxonomy" id="3900"/>
    <lineage>
        <taxon>Eukaryota</taxon>
        <taxon>Viridiplantae</taxon>
        <taxon>Streptophyta</taxon>
        <taxon>Embryophyta</taxon>
        <taxon>Tracheophyta</taxon>
        <taxon>Spermatophyta</taxon>
        <taxon>Magnoliopsida</taxon>
        <taxon>eudicotyledons</taxon>
        <taxon>Gunneridae</taxon>
        <taxon>Pentapetalae</taxon>
        <taxon>rosids</taxon>
        <taxon>fabids</taxon>
        <taxon>Fabales</taxon>
        <taxon>Fabaceae</taxon>
        <taxon>Papilionoideae</taxon>
        <taxon>50 kb inversion clade</taxon>
        <taxon>NPAAA clade</taxon>
        <taxon>Hologalegina</taxon>
        <taxon>IRL clade</taxon>
        <taxon>Trifolieae</taxon>
        <taxon>Trifolium</taxon>
    </lineage>
</organism>
<dbReference type="Proteomes" id="UP000242715">
    <property type="component" value="Unassembled WGS sequence"/>
</dbReference>